<reference evidence="2" key="1">
    <citation type="submission" date="2020-05" db="EMBL/GenBank/DDBJ databases">
        <authorList>
            <person name="Chiriac C."/>
            <person name="Salcher M."/>
            <person name="Ghai R."/>
            <person name="Kavagutti S V."/>
        </authorList>
    </citation>
    <scope>NUCLEOTIDE SEQUENCE</scope>
</reference>
<dbReference type="EMBL" id="CAEZVO010000071">
    <property type="protein sequence ID" value="CAB4634497.1"/>
    <property type="molecule type" value="Genomic_DNA"/>
</dbReference>
<dbReference type="EMBL" id="CAEZSZ010000058">
    <property type="protein sequence ID" value="CAB4555786.1"/>
    <property type="molecule type" value="Genomic_DNA"/>
</dbReference>
<evidence type="ECO:0000313" key="1">
    <source>
        <dbReference type="EMBL" id="CAB4555786.1"/>
    </source>
</evidence>
<sequence length="53" mass="5712">MSDDLTQRVEQEVARIVALPIEEQPAAFAALRDLLENTLNSVEDQGASANQGS</sequence>
<proteinExistence type="predicted"/>
<accession>A0A6J6JBM3</accession>
<evidence type="ECO:0000313" key="2">
    <source>
        <dbReference type="EMBL" id="CAB4634497.1"/>
    </source>
</evidence>
<name>A0A6J6JBM3_9ZZZZ</name>
<protein>
    <submittedName>
        <fullName evidence="2">Unannotated protein</fullName>
    </submittedName>
</protein>
<dbReference type="AlphaFoldDB" id="A0A6J6JBM3"/>
<organism evidence="2">
    <name type="scientific">freshwater metagenome</name>
    <dbReference type="NCBI Taxonomy" id="449393"/>
    <lineage>
        <taxon>unclassified sequences</taxon>
        <taxon>metagenomes</taxon>
        <taxon>ecological metagenomes</taxon>
    </lineage>
</organism>
<gene>
    <name evidence="1" type="ORF">UFOPK1561_00591</name>
    <name evidence="2" type="ORF">UFOPK2044_00583</name>
</gene>